<dbReference type="Gene3D" id="1.10.490.110">
    <property type="entry name" value="Uncharacterized conserved protein DUF2267"/>
    <property type="match status" value="1"/>
</dbReference>
<keyword evidence="3" id="KW-1185">Reference proteome</keyword>
<dbReference type="InterPro" id="IPR018727">
    <property type="entry name" value="DUF2267"/>
</dbReference>
<dbReference type="Proteomes" id="UP000248749">
    <property type="component" value="Unassembled WGS sequence"/>
</dbReference>
<reference evidence="2 3" key="1">
    <citation type="submission" date="2018-01" db="EMBL/GenBank/DDBJ databases">
        <title>Draft genome sequence of Salinispora sp. 13K206.</title>
        <authorList>
            <person name="Sahin N."/>
            <person name="Saygin H."/>
            <person name="Ay H."/>
        </authorList>
    </citation>
    <scope>NUCLEOTIDE SEQUENCE [LARGE SCALE GENOMIC DNA]</scope>
    <source>
        <strain evidence="2 3">13K206</strain>
    </source>
</reference>
<accession>A0A2W2CXW4</accession>
<sequence>MPAGNGCRSERDGTGRHPQRVVDGGTRAHRPEGKTAVNDAEFREAVARRAGLPPTEAATIIGATLTTLAERISGGRARDLAKQLPDEVRGYLHREEEFAEPLDLVEFLHEVRTRAGVGDDQQSAMYARAVLATVRDAVSAEEFKSLVSELPEDVRQLLQPVGRLRA</sequence>
<protein>
    <submittedName>
        <fullName evidence="2">DUF2267 domain-containing protein</fullName>
    </submittedName>
</protein>
<dbReference type="OrthoDB" id="952780at2"/>
<proteinExistence type="predicted"/>
<comment type="caution">
    <text evidence="2">The sequence shown here is derived from an EMBL/GenBank/DDBJ whole genome shotgun (WGS) entry which is preliminary data.</text>
</comment>
<organism evidence="2 3">
    <name type="scientific">Micromonospora deserti</name>
    <dbReference type="NCBI Taxonomy" id="2070366"/>
    <lineage>
        <taxon>Bacteria</taxon>
        <taxon>Bacillati</taxon>
        <taxon>Actinomycetota</taxon>
        <taxon>Actinomycetes</taxon>
        <taxon>Micromonosporales</taxon>
        <taxon>Micromonosporaceae</taxon>
        <taxon>Micromonospora</taxon>
    </lineage>
</organism>
<evidence type="ECO:0000313" key="2">
    <source>
        <dbReference type="EMBL" id="PZG02721.1"/>
    </source>
</evidence>
<dbReference type="Pfam" id="PF10025">
    <property type="entry name" value="DUF2267"/>
    <property type="match status" value="1"/>
</dbReference>
<evidence type="ECO:0000313" key="3">
    <source>
        <dbReference type="Proteomes" id="UP000248749"/>
    </source>
</evidence>
<evidence type="ECO:0000256" key="1">
    <source>
        <dbReference type="SAM" id="MobiDB-lite"/>
    </source>
</evidence>
<name>A0A2W2CXW4_9ACTN</name>
<dbReference type="InterPro" id="IPR038282">
    <property type="entry name" value="DUF2267_sf"/>
</dbReference>
<gene>
    <name evidence="2" type="ORF">C1I99_01645</name>
</gene>
<dbReference type="AlphaFoldDB" id="A0A2W2CXW4"/>
<dbReference type="EMBL" id="POUB01000005">
    <property type="protein sequence ID" value="PZG02721.1"/>
    <property type="molecule type" value="Genomic_DNA"/>
</dbReference>
<feature type="region of interest" description="Disordered" evidence="1">
    <location>
        <begin position="1"/>
        <end position="39"/>
    </location>
</feature>